<evidence type="ECO:0000256" key="11">
    <source>
        <dbReference type="SAM" id="Coils"/>
    </source>
</evidence>
<dbReference type="InterPro" id="IPR035965">
    <property type="entry name" value="PAS-like_dom_sf"/>
</dbReference>
<dbReference type="SUPFAM" id="SSF53850">
    <property type="entry name" value="Periplasmic binding protein-like II"/>
    <property type="match status" value="1"/>
</dbReference>
<dbReference type="OrthoDB" id="9784397at2"/>
<evidence type="ECO:0000256" key="6">
    <source>
        <dbReference type="ARBA" id="ARBA00022777"/>
    </source>
</evidence>
<comment type="catalytic activity">
    <reaction evidence="1">
        <text>ATP + protein L-histidine = ADP + protein N-phospho-L-histidine.</text>
        <dbReference type="EC" id="2.7.13.3"/>
    </reaction>
</comment>
<evidence type="ECO:0000256" key="10">
    <source>
        <dbReference type="ARBA" id="ARBA00023288"/>
    </source>
</evidence>
<dbReference type="InterPro" id="IPR004358">
    <property type="entry name" value="Sig_transdc_His_kin-like_C"/>
</dbReference>
<dbReference type="PROSITE" id="PS50109">
    <property type="entry name" value="HIS_KIN"/>
    <property type="match status" value="1"/>
</dbReference>
<dbReference type="Gene3D" id="3.30.450.20">
    <property type="entry name" value="PAS domain"/>
    <property type="match status" value="1"/>
</dbReference>
<dbReference type="Gene3D" id="3.30.565.10">
    <property type="entry name" value="Histidine kinase-like ATPase, C-terminal domain"/>
    <property type="match status" value="1"/>
</dbReference>
<feature type="transmembrane region" description="Helical" evidence="12">
    <location>
        <begin position="28"/>
        <end position="47"/>
    </location>
</feature>
<dbReference type="SUPFAM" id="SSF55874">
    <property type="entry name" value="ATPase domain of HSP90 chaperone/DNA topoisomerase II/histidine kinase"/>
    <property type="match status" value="1"/>
</dbReference>
<feature type="coiled-coil region" evidence="11">
    <location>
        <begin position="309"/>
        <end position="343"/>
    </location>
</feature>
<evidence type="ECO:0000313" key="16">
    <source>
        <dbReference type="Proteomes" id="UP000287296"/>
    </source>
</evidence>
<keyword evidence="5" id="KW-0547">Nucleotide-binding</keyword>
<dbReference type="CDD" id="cd00130">
    <property type="entry name" value="PAS"/>
    <property type="match status" value="1"/>
</dbReference>
<dbReference type="Gene3D" id="1.10.287.130">
    <property type="match status" value="1"/>
</dbReference>
<evidence type="ECO:0000256" key="3">
    <source>
        <dbReference type="ARBA" id="ARBA00022553"/>
    </source>
</evidence>
<name>A0A429X2L9_SIMTE</name>
<dbReference type="Pfam" id="PF00512">
    <property type="entry name" value="HisKA"/>
    <property type="match status" value="1"/>
</dbReference>
<evidence type="ECO:0000313" key="15">
    <source>
        <dbReference type="EMBL" id="RST57525.1"/>
    </source>
</evidence>
<dbReference type="Proteomes" id="UP000287296">
    <property type="component" value="Unassembled WGS sequence"/>
</dbReference>
<proteinExistence type="predicted"/>
<dbReference type="AlphaFoldDB" id="A0A429X2L9"/>
<dbReference type="InterPro" id="IPR003661">
    <property type="entry name" value="HisK_dim/P_dom"/>
</dbReference>
<dbReference type="SMART" id="SM00387">
    <property type="entry name" value="HATPase_c"/>
    <property type="match status" value="1"/>
</dbReference>
<dbReference type="PRINTS" id="PR00344">
    <property type="entry name" value="BCTRLSENSOR"/>
</dbReference>
<reference evidence="15 16" key="1">
    <citation type="submission" date="2018-12" db="EMBL/GenBank/DDBJ databases">
        <authorList>
            <person name="Sun L."/>
            <person name="Chen Z."/>
        </authorList>
    </citation>
    <scope>NUCLEOTIDE SEQUENCE [LARGE SCALE GENOMIC DNA]</scope>
    <source>
        <strain evidence="15 16">LMG 29736</strain>
    </source>
</reference>
<evidence type="ECO:0000259" key="13">
    <source>
        <dbReference type="PROSITE" id="PS50109"/>
    </source>
</evidence>
<evidence type="ECO:0000256" key="8">
    <source>
        <dbReference type="ARBA" id="ARBA00023012"/>
    </source>
</evidence>
<dbReference type="InterPro" id="IPR000014">
    <property type="entry name" value="PAS"/>
</dbReference>
<keyword evidence="9" id="KW-0564">Palmitate</keyword>
<gene>
    <name evidence="15" type="ORF">D5F11_022155</name>
</gene>
<keyword evidence="6" id="KW-0418">Kinase</keyword>
<feature type="domain" description="Histidine kinase" evidence="13">
    <location>
        <begin position="474"/>
        <end position="682"/>
    </location>
</feature>
<protein>
    <recommendedName>
        <fullName evidence="2">histidine kinase</fullName>
        <ecNumber evidence="2">2.7.13.3</ecNumber>
    </recommendedName>
</protein>
<dbReference type="PROSITE" id="PS50113">
    <property type="entry name" value="PAC"/>
    <property type="match status" value="1"/>
</dbReference>
<dbReference type="InterPro" id="IPR003594">
    <property type="entry name" value="HATPase_dom"/>
</dbReference>
<dbReference type="NCBIfam" id="TIGR00229">
    <property type="entry name" value="sensory_box"/>
    <property type="match status" value="1"/>
</dbReference>
<dbReference type="GO" id="GO:0005524">
    <property type="term" value="F:ATP binding"/>
    <property type="evidence" value="ECO:0007669"/>
    <property type="project" value="UniProtKB-KW"/>
</dbReference>
<dbReference type="Gene3D" id="3.40.190.10">
    <property type="entry name" value="Periplasmic binding protein-like II"/>
    <property type="match status" value="2"/>
</dbReference>
<keyword evidence="10" id="KW-0449">Lipoprotein</keyword>
<keyword evidence="4" id="KW-0808">Transferase</keyword>
<accession>A0A429X2L9</accession>
<dbReference type="InterPro" id="IPR036890">
    <property type="entry name" value="HATPase_C_sf"/>
</dbReference>
<dbReference type="CDD" id="cd00082">
    <property type="entry name" value="HisKA"/>
    <property type="match status" value="1"/>
</dbReference>
<evidence type="ECO:0000256" key="4">
    <source>
        <dbReference type="ARBA" id="ARBA00022679"/>
    </source>
</evidence>
<keyword evidence="3" id="KW-0597">Phosphoprotein</keyword>
<dbReference type="InterPro" id="IPR001638">
    <property type="entry name" value="Solute-binding_3/MltF_N"/>
</dbReference>
<keyword evidence="8" id="KW-0902">Two-component regulatory system</keyword>
<evidence type="ECO:0000256" key="5">
    <source>
        <dbReference type="ARBA" id="ARBA00022741"/>
    </source>
</evidence>
<organism evidence="15 16">
    <name type="scientific">Siminovitchia terrae</name>
    <name type="common">Bacillus terrae</name>
    <dbReference type="NCBI Taxonomy" id="1914933"/>
    <lineage>
        <taxon>Bacteria</taxon>
        <taxon>Bacillati</taxon>
        <taxon>Bacillota</taxon>
        <taxon>Bacilli</taxon>
        <taxon>Bacillales</taxon>
        <taxon>Bacillaceae</taxon>
        <taxon>Siminovitchia</taxon>
    </lineage>
</organism>
<keyword evidence="12" id="KW-0472">Membrane</keyword>
<dbReference type="Pfam" id="PF02518">
    <property type="entry name" value="HATPase_c"/>
    <property type="match status" value="1"/>
</dbReference>
<evidence type="ECO:0000256" key="7">
    <source>
        <dbReference type="ARBA" id="ARBA00022840"/>
    </source>
</evidence>
<dbReference type="PANTHER" id="PTHR43065:SF10">
    <property type="entry name" value="PEROXIDE STRESS-ACTIVATED HISTIDINE KINASE MAK3"/>
    <property type="match status" value="1"/>
</dbReference>
<evidence type="ECO:0000256" key="2">
    <source>
        <dbReference type="ARBA" id="ARBA00012438"/>
    </source>
</evidence>
<dbReference type="Pfam" id="PF00497">
    <property type="entry name" value="SBP_bac_3"/>
    <property type="match status" value="1"/>
</dbReference>
<evidence type="ECO:0000256" key="1">
    <source>
        <dbReference type="ARBA" id="ARBA00000085"/>
    </source>
</evidence>
<evidence type="ECO:0000256" key="9">
    <source>
        <dbReference type="ARBA" id="ARBA00023139"/>
    </source>
</evidence>
<dbReference type="EC" id="2.7.13.3" evidence="2"/>
<dbReference type="SUPFAM" id="SSF55785">
    <property type="entry name" value="PYP-like sensor domain (PAS domain)"/>
    <property type="match status" value="1"/>
</dbReference>
<sequence>MVISCNIYNESTLFRREWGEIRKKQFKIPYLLMLFFFILGTVALNPSTVFAGKKTYKVAGEWALPPFSYTKEDGILAGISIDLMEKISKENEFNLEYVSMSIEEAEKSLKEGKIDAIAGVSYNAEKDSWFDFSDPYFMMSYSLIIPNEKKKSIKKISDIRDLHIVLENNSPVIGTLQNMRNSNLTIVTNEYAGLLILVNEKADVFIGNKWTASFYLKHIEQENNFVILDEVIEPADYSIAVKKGNEELLRQINQSITNLKAKGELNPLIDEWIKPKPEAEITRLKNFIFLLSLILSIVALVLLIIYIWNQRLKKAVSKQTYALRELNKNLKNQQQEIADSNVLKDQILNNIDTGIVTFGLDFTIKSFNTRALDILGQVDDELNEIKNFTSLLQRFFRKCDDQDTPEEDAADTIEVEMDDGQRKIIYFRMLRMYDSHKELTGYILALNDETEKKKLQQKLITQEKLHALGQLVAGVAHEIRNPLTAIKTFIDMLPKKYDRPEFRNLIIEHLPAEVSRLNLIVTDLIEYSRPRPPNKQRYTAPELSSLLVFLKVTIDKKQILLEKSIDQDLVFYIDPQQIRQVIFNLVLNAIDAVEDSSEKKIRILMEKENGNYGRIIIADTGKGIEKGELTRIFEPFYTSKEKGGGLGLTLSYNLIKENNGDIHVESQPNQGTVFTIILPLYKPEEIKK</sequence>
<dbReference type="RefSeq" id="WP_126646659.1">
    <property type="nucleotide sequence ID" value="NZ_DAMDJW010000062.1"/>
</dbReference>
<comment type="caution">
    <text evidence="15">The sequence shown here is derived from an EMBL/GenBank/DDBJ whole genome shotgun (WGS) entry which is preliminary data.</text>
</comment>
<keyword evidence="11" id="KW-0175">Coiled coil</keyword>
<dbReference type="SMART" id="SM00388">
    <property type="entry name" value="HisKA"/>
    <property type="match status" value="1"/>
</dbReference>
<feature type="domain" description="PAC" evidence="14">
    <location>
        <begin position="409"/>
        <end position="461"/>
    </location>
</feature>
<dbReference type="InterPro" id="IPR005467">
    <property type="entry name" value="His_kinase_dom"/>
</dbReference>
<evidence type="ECO:0000259" key="14">
    <source>
        <dbReference type="PROSITE" id="PS50113"/>
    </source>
</evidence>
<dbReference type="EMBL" id="QYTW02000032">
    <property type="protein sequence ID" value="RST57525.1"/>
    <property type="molecule type" value="Genomic_DNA"/>
</dbReference>
<dbReference type="GO" id="GO:0000155">
    <property type="term" value="F:phosphorelay sensor kinase activity"/>
    <property type="evidence" value="ECO:0007669"/>
    <property type="project" value="InterPro"/>
</dbReference>
<keyword evidence="12" id="KW-1133">Transmembrane helix</keyword>
<keyword evidence="7" id="KW-0067">ATP-binding</keyword>
<dbReference type="InterPro" id="IPR000700">
    <property type="entry name" value="PAS-assoc_C"/>
</dbReference>
<dbReference type="InterPro" id="IPR036097">
    <property type="entry name" value="HisK_dim/P_sf"/>
</dbReference>
<dbReference type="PANTHER" id="PTHR43065">
    <property type="entry name" value="SENSOR HISTIDINE KINASE"/>
    <property type="match status" value="1"/>
</dbReference>
<evidence type="ECO:0000256" key="12">
    <source>
        <dbReference type="SAM" id="Phobius"/>
    </source>
</evidence>
<keyword evidence="12" id="KW-0812">Transmembrane</keyword>
<dbReference type="SMART" id="SM00062">
    <property type="entry name" value="PBPb"/>
    <property type="match status" value="1"/>
</dbReference>
<dbReference type="SUPFAM" id="SSF47384">
    <property type="entry name" value="Homodimeric domain of signal transducing histidine kinase"/>
    <property type="match status" value="1"/>
</dbReference>
<feature type="transmembrane region" description="Helical" evidence="12">
    <location>
        <begin position="287"/>
        <end position="308"/>
    </location>
</feature>